<accession>A0A843X0D4</accession>
<gene>
    <name evidence="3" type="ORF">Taro_044218</name>
</gene>
<organism evidence="3 4">
    <name type="scientific">Colocasia esculenta</name>
    <name type="common">Wild taro</name>
    <name type="synonym">Arum esculentum</name>
    <dbReference type="NCBI Taxonomy" id="4460"/>
    <lineage>
        <taxon>Eukaryota</taxon>
        <taxon>Viridiplantae</taxon>
        <taxon>Streptophyta</taxon>
        <taxon>Embryophyta</taxon>
        <taxon>Tracheophyta</taxon>
        <taxon>Spermatophyta</taxon>
        <taxon>Magnoliopsida</taxon>
        <taxon>Liliopsida</taxon>
        <taxon>Araceae</taxon>
        <taxon>Aroideae</taxon>
        <taxon>Colocasieae</taxon>
        <taxon>Colocasia</taxon>
    </lineage>
</organism>
<protein>
    <submittedName>
        <fullName evidence="3">Uncharacterized protein</fullName>
    </submittedName>
</protein>
<comment type="caution">
    <text evidence="3">The sequence shown here is derived from an EMBL/GenBank/DDBJ whole genome shotgun (WGS) entry which is preliminary data.</text>
</comment>
<keyword evidence="2" id="KW-0472">Membrane</keyword>
<feature type="region of interest" description="Disordered" evidence="1">
    <location>
        <begin position="1"/>
        <end position="20"/>
    </location>
</feature>
<evidence type="ECO:0000313" key="3">
    <source>
        <dbReference type="EMBL" id="MQM11311.1"/>
    </source>
</evidence>
<reference evidence="3" key="1">
    <citation type="submission" date="2017-07" db="EMBL/GenBank/DDBJ databases">
        <title>Taro Niue Genome Assembly and Annotation.</title>
        <authorList>
            <person name="Atibalentja N."/>
            <person name="Keating K."/>
            <person name="Fields C.J."/>
        </authorList>
    </citation>
    <scope>NUCLEOTIDE SEQUENCE</scope>
    <source>
        <strain evidence="3">Niue_2</strain>
        <tissue evidence="3">Leaf</tissue>
    </source>
</reference>
<dbReference type="EMBL" id="NMUH01004936">
    <property type="protein sequence ID" value="MQM11311.1"/>
    <property type="molecule type" value="Genomic_DNA"/>
</dbReference>
<evidence type="ECO:0000313" key="4">
    <source>
        <dbReference type="Proteomes" id="UP000652761"/>
    </source>
</evidence>
<sequence length="86" mass="9330">MSVLELAADRADSGAEGKTRLDSDAESFVELSCLGLGCRGRREPAGERRGCRRRVPFLAASGGGLVAVVVTTFPHNFLLLWPVRDW</sequence>
<keyword evidence="2" id="KW-0812">Transmembrane</keyword>
<dbReference type="AlphaFoldDB" id="A0A843X0D4"/>
<keyword evidence="4" id="KW-1185">Reference proteome</keyword>
<dbReference type="Proteomes" id="UP000652761">
    <property type="component" value="Unassembled WGS sequence"/>
</dbReference>
<evidence type="ECO:0000256" key="1">
    <source>
        <dbReference type="SAM" id="MobiDB-lite"/>
    </source>
</evidence>
<evidence type="ECO:0000256" key="2">
    <source>
        <dbReference type="SAM" id="Phobius"/>
    </source>
</evidence>
<feature type="compositionally biased region" description="Basic and acidic residues" evidence="1">
    <location>
        <begin position="7"/>
        <end position="20"/>
    </location>
</feature>
<proteinExistence type="predicted"/>
<feature type="transmembrane region" description="Helical" evidence="2">
    <location>
        <begin position="57"/>
        <end position="81"/>
    </location>
</feature>
<name>A0A843X0D4_COLES</name>
<keyword evidence="2" id="KW-1133">Transmembrane helix</keyword>